<dbReference type="EMBL" id="AJLS01000042">
    <property type="protein sequence ID" value="EKN70187.1"/>
    <property type="molecule type" value="Genomic_DNA"/>
</dbReference>
<gene>
    <name evidence="1" type="ORF">BABA_06551</name>
</gene>
<proteinExistence type="predicted"/>
<accession>K6DCC8</accession>
<reference evidence="1 2" key="1">
    <citation type="journal article" date="2012" name="Front. Microbiol.">
        <title>Redundancy and modularity in membrane-associated dissimilatory nitrate reduction in Bacillus.</title>
        <authorList>
            <person name="Heylen K."/>
            <person name="Keltjens J."/>
        </authorList>
    </citation>
    <scope>NUCLEOTIDE SEQUENCE [LARGE SCALE GENOMIC DNA]</scope>
    <source>
        <strain evidence="2">LMG 21833T</strain>
    </source>
</reference>
<organism evidence="1 2">
    <name type="scientific">Neobacillus bataviensis LMG 21833</name>
    <dbReference type="NCBI Taxonomy" id="1117379"/>
    <lineage>
        <taxon>Bacteria</taxon>
        <taxon>Bacillati</taxon>
        <taxon>Bacillota</taxon>
        <taxon>Bacilli</taxon>
        <taxon>Bacillales</taxon>
        <taxon>Bacillaceae</taxon>
        <taxon>Neobacillus</taxon>
    </lineage>
</organism>
<keyword evidence="2" id="KW-1185">Reference proteome</keyword>
<sequence>MKSPLCKLQFYRPEKPHKISNLQFCEQHYDFWVMIRKDDYISKWDYFWMYEKEIRKCPSCTYDTNEDYYSLFFLSISSGAFTFSFHTPYPIGQDQFPAPASLEKVVHEEQEGLFRFGRGLFEEEKVIFSEKSILQFFYESLEKYHITLQQPYVLS</sequence>
<dbReference type="AlphaFoldDB" id="K6DCC8"/>
<dbReference type="STRING" id="1117379.BABA_06551"/>
<protein>
    <submittedName>
        <fullName evidence="1">Uncharacterized protein</fullName>
    </submittedName>
</protein>
<evidence type="ECO:0000313" key="1">
    <source>
        <dbReference type="EMBL" id="EKN70187.1"/>
    </source>
</evidence>
<evidence type="ECO:0000313" key="2">
    <source>
        <dbReference type="Proteomes" id="UP000006316"/>
    </source>
</evidence>
<name>K6DCC8_9BACI</name>
<dbReference type="eggNOG" id="ENOG502ZA9I">
    <property type="taxonomic scope" value="Bacteria"/>
</dbReference>
<dbReference type="PATRIC" id="fig|1117379.3.peg.1371"/>
<comment type="caution">
    <text evidence="1">The sequence shown here is derived from an EMBL/GenBank/DDBJ whole genome shotgun (WGS) entry which is preliminary data.</text>
</comment>
<dbReference type="Proteomes" id="UP000006316">
    <property type="component" value="Unassembled WGS sequence"/>
</dbReference>